<name>A0A7R7DUA6_9ACTN</name>
<organism evidence="1 2">
    <name type="scientific">Actinocatenispora thailandica</name>
    <dbReference type="NCBI Taxonomy" id="227318"/>
    <lineage>
        <taxon>Bacteria</taxon>
        <taxon>Bacillati</taxon>
        <taxon>Actinomycetota</taxon>
        <taxon>Actinomycetes</taxon>
        <taxon>Micromonosporales</taxon>
        <taxon>Micromonosporaceae</taxon>
        <taxon>Actinocatenispora</taxon>
    </lineage>
</organism>
<protein>
    <recommendedName>
        <fullName evidence="3">Apea-like HEPN domain-containing protein</fullName>
    </recommendedName>
</protein>
<dbReference type="KEGG" id="atl:Athai_54510"/>
<keyword evidence="2" id="KW-1185">Reference proteome</keyword>
<sequence>MQRFIGEAIDGRDETFLTYVRSACGVEIPQYAASDDFERVLLQVGFDIFPALLLELEAGDNTSPYQASLVLNSISIPMHERMVQAAIEVDEFRRLFPDYQPESIVKLEPLWRVSAFVQWLRGDGGSVTLGMLPASVVAHAVTMTGILNEITIEECFLNIRKAIKLAKGLASGASCKIPQVVGLSGVRLEDDVPKIELSGATLTNANSFSAGYLRGWGSARDPAAVLVVDVDEEIIKLSKDVESAINNSPISMLPGSASRRARDDVIEQDRKEVDLARYALLLASPFGEIYASQVEVATVLNPVRASGSAQVPVGIRHGGSSVEIGAAWVSDIQMLSSRIRESHPSSLNIGIKRLLSAAADRIDPMDSFIDAVMCWENLFGGAQETTFKVCASLAMMLEPDDVERRRALFKKAQDLYNARSKLVHGVSEPSFETAQEYRRDALLIAMRALRQAYSLPRFLALKGSVERHKYFLLNFGSNGEPMDGIAPS</sequence>
<evidence type="ECO:0000313" key="2">
    <source>
        <dbReference type="Proteomes" id="UP000611640"/>
    </source>
</evidence>
<dbReference type="AlphaFoldDB" id="A0A7R7DUA6"/>
<evidence type="ECO:0008006" key="3">
    <source>
        <dbReference type="Google" id="ProtNLM"/>
    </source>
</evidence>
<reference evidence="1 2" key="1">
    <citation type="submission" date="2020-08" db="EMBL/GenBank/DDBJ databases">
        <title>Whole genome shotgun sequence of Actinocatenispora thailandica NBRC 105041.</title>
        <authorList>
            <person name="Komaki H."/>
            <person name="Tamura T."/>
        </authorList>
    </citation>
    <scope>NUCLEOTIDE SEQUENCE [LARGE SCALE GENOMIC DNA]</scope>
    <source>
        <strain evidence="1 2">NBRC 105041</strain>
    </source>
</reference>
<gene>
    <name evidence="1" type="ORF">Athai_54510</name>
</gene>
<evidence type="ECO:0000313" key="1">
    <source>
        <dbReference type="EMBL" id="BCJ37948.1"/>
    </source>
</evidence>
<accession>A0A7R7DUA6</accession>
<proteinExistence type="predicted"/>
<dbReference type="Proteomes" id="UP000611640">
    <property type="component" value="Chromosome"/>
</dbReference>
<dbReference type="EMBL" id="AP023355">
    <property type="protein sequence ID" value="BCJ37948.1"/>
    <property type="molecule type" value="Genomic_DNA"/>
</dbReference>